<comment type="caution">
    <text evidence="5">The sequence shown here is derived from an EMBL/GenBank/DDBJ whole genome shotgun (WGS) entry which is preliminary data.</text>
</comment>
<dbReference type="InterPro" id="IPR002539">
    <property type="entry name" value="MaoC-like_dom"/>
</dbReference>
<dbReference type="PANTHER" id="PTHR43841:SF3">
    <property type="entry name" value="(3R)-HYDROXYACYL-ACP DEHYDRATASE SUBUNIT HADB"/>
    <property type="match status" value="1"/>
</dbReference>
<dbReference type="Pfam" id="PF01575">
    <property type="entry name" value="MaoC_dehydratas"/>
    <property type="match status" value="1"/>
</dbReference>
<dbReference type="PANTHER" id="PTHR43841">
    <property type="entry name" value="3-HYDROXYACYL-THIOESTER DEHYDRATASE HTDX-RELATED"/>
    <property type="match status" value="1"/>
</dbReference>
<evidence type="ECO:0000259" key="3">
    <source>
        <dbReference type="Pfam" id="PF01575"/>
    </source>
</evidence>
<dbReference type="EMBL" id="JBIMSO010000131">
    <property type="protein sequence ID" value="MFH5211626.1"/>
    <property type="molecule type" value="Genomic_DNA"/>
</dbReference>
<evidence type="ECO:0000256" key="2">
    <source>
        <dbReference type="SAM" id="MobiDB-lite"/>
    </source>
</evidence>
<feature type="region of interest" description="Disordered" evidence="2">
    <location>
        <begin position="193"/>
        <end position="212"/>
    </location>
</feature>
<evidence type="ECO:0000256" key="1">
    <source>
        <dbReference type="ARBA" id="ARBA00005254"/>
    </source>
</evidence>
<dbReference type="NCBIfam" id="NF040620">
    <property type="entry name" value="fused_HadA_HadB"/>
    <property type="match status" value="1"/>
</dbReference>
<accession>A0ABW7JUD8</accession>
<sequence>MKAGNAFRVDADIESLLGRRYTLSDHYEVGREKIREFARAVQNVHPAHYESAAARESTGFDELVAPMTFTAILGGEAQRCVFEQFLPQYDLSQVLHTEQRIVQHRPVRAGDALSCRITLDSFRSVHGQDVFTLKTEITNRTNLLLQTGWTTAVARAGGVIDDDIARAVDGVLMHRPAEVGSRARVSPLRLLDDDTPISVGPDGPPPRRRQHSRHFRVGDSLPAVTMCISRGDLVNYSGVAGDPNPVHWSDSIVSMAGLDNVIAHGMFTMGLGAGYLTECMDDPCALVEFAVRFARPVYVESRTAADIAFTGTVKKIDPTNNTADIALTAVAKGGRIFGRATGTVRLN</sequence>
<comment type="similarity">
    <text evidence="1">Belongs to the enoyl-CoA hydratase/isomerase family.</text>
</comment>
<gene>
    <name evidence="5" type="ORF">ACHIPZ_25995</name>
</gene>
<dbReference type="Gene3D" id="3.10.129.10">
    <property type="entry name" value="Hotdog Thioesterase"/>
    <property type="match status" value="2"/>
</dbReference>
<evidence type="ECO:0000259" key="4">
    <source>
        <dbReference type="Pfam" id="PF13452"/>
    </source>
</evidence>
<dbReference type="SUPFAM" id="SSF54637">
    <property type="entry name" value="Thioesterase/thiol ester dehydrase-isomerase"/>
    <property type="match status" value="2"/>
</dbReference>
<organism evidence="5 6">
    <name type="scientific">Antrihabitans spumae</name>
    <dbReference type="NCBI Taxonomy" id="3373370"/>
    <lineage>
        <taxon>Bacteria</taxon>
        <taxon>Bacillati</taxon>
        <taxon>Actinomycetota</taxon>
        <taxon>Actinomycetes</taxon>
        <taxon>Mycobacteriales</taxon>
        <taxon>Nocardiaceae</taxon>
        <taxon>Antrihabitans</taxon>
    </lineage>
</organism>
<evidence type="ECO:0000313" key="6">
    <source>
        <dbReference type="Proteomes" id="UP001609175"/>
    </source>
</evidence>
<dbReference type="RefSeq" id="WP_395118265.1">
    <property type="nucleotide sequence ID" value="NZ_JBIMSO010000131.1"/>
</dbReference>
<dbReference type="InterPro" id="IPR039569">
    <property type="entry name" value="FAS1-like_DH_region"/>
</dbReference>
<name>A0ABW7JUD8_9NOCA</name>
<feature type="domain" description="FAS1-like dehydratase" evidence="4">
    <location>
        <begin position="16"/>
        <end position="142"/>
    </location>
</feature>
<dbReference type="InterPro" id="IPR029069">
    <property type="entry name" value="HotDog_dom_sf"/>
</dbReference>
<feature type="domain" description="MaoC-like" evidence="3">
    <location>
        <begin position="225"/>
        <end position="317"/>
    </location>
</feature>
<proteinExistence type="inferred from homology"/>
<evidence type="ECO:0000313" key="5">
    <source>
        <dbReference type="EMBL" id="MFH5211626.1"/>
    </source>
</evidence>
<dbReference type="Proteomes" id="UP001609175">
    <property type="component" value="Unassembled WGS sequence"/>
</dbReference>
<dbReference type="Pfam" id="PF13452">
    <property type="entry name" value="FAS1_DH_region"/>
    <property type="match status" value="1"/>
</dbReference>
<reference evidence="5 6" key="1">
    <citation type="submission" date="2024-10" db="EMBL/GenBank/DDBJ databases">
        <authorList>
            <person name="Riesco R."/>
        </authorList>
    </citation>
    <scope>NUCLEOTIDE SEQUENCE [LARGE SCALE GENOMIC DNA]</scope>
    <source>
        <strain evidence="5 6">NCIMB 15449</strain>
    </source>
</reference>
<protein>
    <submittedName>
        <fullName evidence="5">Fused (3R)-hydroxyacyl-ACP dehydratase subunits HadA/HadB</fullName>
    </submittedName>
</protein>
<dbReference type="CDD" id="cd03441">
    <property type="entry name" value="R_hydratase_like"/>
    <property type="match status" value="1"/>
</dbReference>